<dbReference type="PANTHER" id="PTHR30457">
    <property type="entry name" value="5'-NUCLEOTIDASE SURE"/>
    <property type="match status" value="1"/>
</dbReference>
<evidence type="ECO:0000313" key="10">
    <source>
        <dbReference type="Proteomes" id="UP001250932"/>
    </source>
</evidence>
<dbReference type="Proteomes" id="UP001250932">
    <property type="component" value="Unassembled WGS sequence"/>
</dbReference>
<keyword evidence="4 7" id="KW-0479">Metal-binding</keyword>
<dbReference type="Pfam" id="PF01975">
    <property type="entry name" value="SurE"/>
    <property type="match status" value="1"/>
</dbReference>
<sequence>MTILVANDDGIGSTGIRALAKALSALGDVWVVAPDRVQNAMGRAITLHKPLRLTQVGRQMYSVNGTPSDCITLAVGQLLKGKKLDLVVSGINKGLNLGDDVTNSGTVSAALEGAIREIPSVAVSMDGQKQFRFSVGAKVAFEIARMVMQHGLPADTLLNVNVPDLPTSKIQGMQFTSLSRRRYDNPVVEKMDPRGGKYYWIAGEQVSWNRKKHSDVDAITNGFVSLTPLHFDMTQYSALTKLRAWEPTLNKRVRTLHQSS</sequence>
<dbReference type="EMBL" id="JAQOUE010000001">
    <property type="protein sequence ID" value="MDT7042026.1"/>
    <property type="molecule type" value="Genomic_DNA"/>
</dbReference>
<evidence type="ECO:0000256" key="7">
    <source>
        <dbReference type="HAMAP-Rule" id="MF_00060"/>
    </source>
</evidence>
<reference evidence="9 10" key="1">
    <citation type="journal article" date="2023" name="ISME J.">
        <title>Cultivation and genomic characterization of novel and ubiquitous marine nitrite-oxidizing bacteria from the Nitrospirales.</title>
        <authorList>
            <person name="Mueller A.J."/>
            <person name="Daebeler A."/>
            <person name="Herbold C.W."/>
            <person name="Kirkegaard R.H."/>
            <person name="Daims H."/>
        </authorList>
    </citation>
    <scope>NUCLEOTIDE SEQUENCE [LARGE SCALE GENOMIC DNA]</scope>
    <source>
        <strain evidence="9 10">EB</strain>
    </source>
</reference>
<dbReference type="NCBIfam" id="NF001490">
    <property type="entry name" value="PRK00346.1-4"/>
    <property type="match status" value="1"/>
</dbReference>
<feature type="domain" description="Survival protein SurE-like phosphatase/nucleotidase" evidence="8">
    <location>
        <begin position="3"/>
        <end position="184"/>
    </location>
</feature>
<comment type="caution">
    <text evidence="9">The sequence shown here is derived from an EMBL/GenBank/DDBJ whole genome shotgun (WGS) entry which is preliminary data.</text>
</comment>
<evidence type="ECO:0000256" key="4">
    <source>
        <dbReference type="ARBA" id="ARBA00022723"/>
    </source>
</evidence>
<evidence type="ECO:0000256" key="1">
    <source>
        <dbReference type="ARBA" id="ARBA00000815"/>
    </source>
</evidence>
<dbReference type="HAMAP" id="MF_00060">
    <property type="entry name" value="SurE"/>
    <property type="match status" value="1"/>
</dbReference>
<feature type="binding site" evidence="7">
    <location>
        <position position="9"/>
    </location>
    <ligand>
        <name>a divalent metal cation</name>
        <dbReference type="ChEBI" id="CHEBI:60240"/>
    </ligand>
</feature>
<comment type="subcellular location">
    <subcellularLocation>
        <location evidence="7">Cytoplasm</location>
    </subcellularLocation>
</comment>
<evidence type="ECO:0000313" key="9">
    <source>
        <dbReference type="EMBL" id="MDT7042026.1"/>
    </source>
</evidence>
<dbReference type="PANTHER" id="PTHR30457:SF12">
    <property type="entry name" value="5'_3'-NUCLEOTIDASE SURE"/>
    <property type="match status" value="1"/>
</dbReference>
<gene>
    <name evidence="7 9" type="primary">surE</name>
    <name evidence="9" type="ORF">PPG34_06645</name>
</gene>
<feature type="binding site" evidence="7">
    <location>
        <position position="92"/>
    </location>
    <ligand>
        <name>a divalent metal cation</name>
        <dbReference type="ChEBI" id="CHEBI:60240"/>
    </ligand>
</feature>
<evidence type="ECO:0000256" key="6">
    <source>
        <dbReference type="ARBA" id="ARBA00022801"/>
    </source>
</evidence>
<evidence type="ECO:0000259" key="8">
    <source>
        <dbReference type="Pfam" id="PF01975"/>
    </source>
</evidence>
<dbReference type="GO" id="GO:0008254">
    <property type="term" value="F:3'-nucleotidase activity"/>
    <property type="evidence" value="ECO:0007669"/>
    <property type="project" value="UniProtKB-EC"/>
</dbReference>
<dbReference type="EC" id="3.1.3.5" evidence="7"/>
<dbReference type="Gene3D" id="3.40.1210.10">
    <property type="entry name" value="Survival protein SurE-like phosphatase/nucleotidase"/>
    <property type="match status" value="1"/>
</dbReference>
<comment type="cofactor">
    <cofactor evidence="7">
        <name>a divalent metal cation</name>
        <dbReference type="ChEBI" id="CHEBI:60240"/>
    </cofactor>
    <text evidence="7">Binds 1 divalent metal cation per subunit.</text>
</comment>
<protein>
    <recommendedName>
        <fullName evidence="7">5'-nucleotidase SurE</fullName>
        <ecNumber evidence="7">3.1.3.5</ecNumber>
    </recommendedName>
    <alternativeName>
        <fullName evidence="7">Nucleoside 5'-monophosphate phosphohydrolase</fullName>
    </alternativeName>
</protein>
<organism evidence="9 10">
    <name type="scientific">Candidatus Nitronereus thalassa</name>
    <dbReference type="NCBI Taxonomy" id="3020898"/>
    <lineage>
        <taxon>Bacteria</taxon>
        <taxon>Pseudomonadati</taxon>
        <taxon>Nitrospirota</taxon>
        <taxon>Nitrospiria</taxon>
        <taxon>Nitrospirales</taxon>
        <taxon>Nitrospiraceae</taxon>
        <taxon>Candidatus Nitronereus</taxon>
    </lineage>
</organism>
<dbReference type="InterPro" id="IPR036523">
    <property type="entry name" value="SurE-like_sf"/>
</dbReference>
<keyword evidence="3 7" id="KW-0963">Cytoplasm</keyword>
<comment type="catalytic activity">
    <reaction evidence="1 7">
        <text>a ribonucleoside 5'-phosphate + H2O = a ribonucleoside + phosphate</text>
        <dbReference type="Rhea" id="RHEA:12484"/>
        <dbReference type="ChEBI" id="CHEBI:15377"/>
        <dbReference type="ChEBI" id="CHEBI:18254"/>
        <dbReference type="ChEBI" id="CHEBI:43474"/>
        <dbReference type="ChEBI" id="CHEBI:58043"/>
        <dbReference type="EC" id="3.1.3.5"/>
    </reaction>
</comment>
<comment type="similarity">
    <text evidence="2 7">Belongs to the SurE nucleotidase family.</text>
</comment>
<dbReference type="InterPro" id="IPR002828">
    <property type="entry name" value="SurE-like_Pase/nucleotidase"/>
</dbReference>
<dbReference type="SUPFAM" id="SSF64167">
    <property type="entry name" value="SurE-like"/>
    <property type="match status" value="1"/>
</dbReference>
<evidence type="ECO:0000256" key="2">
    <source>
        <dbReference type="ARBA" id="ARBA00011062"/>
    </source>
</evidence>
<evidence type="ECO:0000256" key="3">
    <source>
        <dbReference type="ARBA" id="ARBA00022490"/>
    </source>
</evidence>
<evidence type="ECO:0000256" key="5">
    <source>
        <dbReference type="ARBA" id="ARBA00022741"/>
    </source>
</evidence>
<dbReference type="InterPro" id="IPR030048">
    <property type="entry name" value="SurE"/>
</dbReference>
<keyword evidence="10" id="KW-1185">Reference proteome</keyword>
<comment type="caution">
    <text evidence="7">Lacks conserved residue(s) required for the propagation of feature annotation.</text>
</comment>
<accession>A0ABU3K6M9</accession>
<keyword evidence="6 7" id="KW-0378">Hydrolase</keyword>
<keyword evidence="5 7" id="KW-0547">Nucleotide-binding</keyword>
<comment type="function">
    <text evidence="7">Nucleotidase that shows phosphatase activity on nucleoside 5'-monophosphates.</text>
</comment>
<dbReference type="NCBIfam" id="TIGR00087">
    <property type="entry name" value="surE"/>
    <property type="match status" value="1"/>
</dbReference>
<dbReference type="NCBIfam" id="NF001492">
    <property type="entry name" value="PRK00346.2-2"/>
    <property type="match status" value="1"/>
</dbReference>
<dbReference type="RefSeq" id="WP_313832380.1">
    <property type="nucleotide sequence ID" value="NZ_JAQOUE010000001.1"/>
</dbReference>
<name>A0ABU3K6M9_9BACT</name>
<proteinExistence type="inferred from homology"/>
<feature type="binding site" evidence="7">
    <location>
        <position position="8"/>
    </location>
    <ligand>
        <name>a divalent metal cation</name>
        <dbReference type="ChEBI" id="CHEBI:60240"/>
    </ligand>
</feature>